<dbReference type="EMBL" id="DS028094">
    <property type="protein sequence ID" value="KMP03900.1"/>
    <property type="molecule type" value="Genomic_DNA"/>
</dbReference>
<reference evidence="2" key="1">
    <citation type="journal article" date="2010" name="Genome Res.">
        <title>Population genomic sequencing of Coccidioides fungi reveals recent hybridization and transposon control.</title>
        <authorList>
            <person name="Neafsey D.E."/>
            <person name="Barker B.M."/>
            <person name="Sharpton T.J."/>
            <person name="Stajich J.E."/>
            <person name="Park D.J."/>
            <person name="Whiston E."/>
            <person name="Hung C.-Y."/>
            <person name="McMahan C."/>
            <person name="White J."/>
            <person name="Sykes S."/>
            <person name="Heiman D."/>
            <person name="Young S."/>
            <person name="Zeng Q."/>
            <person name="Abouelleil A."/>
            <person name="Aftuck L."/>
            <person name="Bessette D."/>
            <person name="Brown A."/>
            <person name="FitzGerald M."/>
            <person name="Lui A."/>
            <person name="Macdonald J.P."/>
            <person name="Priest M."/>
            <person name="Orbach M.J."/>
            <person name="Galgiani J.N."/>
            <person name="Kirkland T.N."/>
            <person name="Cole G.T."/>
            <person name="Birren B.W."/>
            <person name="Henn M.R."/>
            <person name="Taylor J.W."/>
            <person name="Rounsley S.D."/>
        </authorList>
    </citation>
    <scope>NUCLEOTIDE SEQUENCE [LARGE SCALE GENOMIC DNA]</scope>
    <source>
        <strain evidence="2">RMSCC 2394</strain>
    </source>
</reference>
<accession>A0A0J6Y823</accession>
<name>A0A0J6Y823_COCIT</name>
<gene>
    <name evidence="1" type="ORF">CIRG_03592</name>
</gene>
<evidence type="ECO:0000313" key="1">
    <source>
        <dbReference type="EMBL" id="KMP03900.1"/>
    </source>
</evidence>
<protein>
    <submittedName>
        <fullName evidence="1">Uncharacterized protein</fullName>
    </submittedName>
</protein>
<dbReference type="AlphaFoldDB" id="A0A0J6Y823"/>
<organism evidence="1 2">
    <name type="scientific">Coccidioides immitis RMSCC 2394</name>
    <dbReference type="NCBI Taxonomy" id="404692"/>
    <lineage>
        <taxon>Eukaryota</taxon>
        <taxon>Fungi</taxon>
        <taxon>Dikarya</taxon>
        <taxon>Ascomycota</taxon>
        <taxon>Pezizomycotina</taxon>
        <taxon>Eurotiomycetes</taxon>
        <taxon>Eurotiomycetidae</taxon>
        <taxon>Onygenales</taxon>
        <taxon>Onygenaceae</taxon>
        <taxon>Coccidioides</taxon>
    </lineage>
</organism>
<evidence type="ECO:0000313" key="2">
    <source>
        <dbReference type="Proteomes" id="UP000054565"/>
    </source>
</evidence>
<proteinExistence type="predicted"/>
<sequence>MDWRRRWAKTRRREEEENGRWRDAALAQTLLAVAQSRTSQSSSKQFLPVLFVLEDDSRCLQRVKRQTELFTYSILLFLSIQATDRKAIRTAKHGRLTIALPIDHHLWWAKSSRVHFL</sequence>
<dbReference type="Proteomes" id="UP000054565">
    <property type="component" value="Unassembled WGS sequence"/>
</dbReference>